<feature type="binding site" evidence="13">
    <location>
        <begin position="221"/>
        <end position="222"/>
    </location>
    <ligand>
        <name>ATP</name>
        <dbReference type="ChEBI" id="CHEBI:30616"/>
    </ligand>
</feature>
<evidence type="ECO:0000256" key="5">
    <source>
        <dbReference type="ARBA" id="ARBA00022679"/>
    </source>
</evidence>
<evidence type="ECO:0000256" key="9">
    <source>
        <dbReference type="ARBA" id="ARBA00022842"/>
    </source>
</evidence>
<feature type="compositionally biased region" description="Basic and acidic residues" evidence="15">
    <location>
        <begin position="482"/>
        <end position="493"/>
    </location>
</feature>
<dbReference type="InterPro" id="IPR014492">
    <property type="entry name" value="PolyA_polymerase"/>
</dbReference>
<feature type="domain" description="Poly(A) polymerase central" evidence="18">
    <location>
        <begin position="303"/>
        <end position="360"/>
    </location>
</feature>
<dbReference type="GO" id="GO:0003723">
    <property type="term" value="F:RNA binding"/>
    <property type="evidence" value="ECO:0007669"/>
    <property type="project" value="UniProtKB-UniRule"/>
</dbReference>
<feature type="binding site" evidence="14">
    <location>
        <position position="62"/>
    </location>
    <ligand>
        <name>Mg(2+)</name>
        <dbReference type="ChEBI" id="CHEBI:18420"/>
        <label>2</label>
        <note>catalytic</note>
    </ligand>
</feature>
<comment type="function">
    <text evidence="12">Polymerase that creates the 3'-poly(A) tail of mRNA's.</text>
</comment>
<evidence type="ECO:0000256" key="3">
    <source>
        <dbReference type="ARBA" id="ARBA00010912"/>
    </source>
</evidence>
<feature type="region of interest" description="Disordered" evidence="15">
    <location>
        <begin position="482"/>
        <end position="503"/>
    </location>
</feature>
<dbReference type="InterPro" id="IPR048840">
    <property type="entry name" value="PolA_pol_NTPase"/>
</dbReference>
<reference evidence="20 21" key="1">
    <citation type="submission" date="2020-02" db="EMBL/GenBank/DDBJ databases">
        <authorList>
            <person name="Ferguson B K."/>
        </authorList>
    </citation>
    <scope>NUCLEOTIDE SEQUENCE [LARGE SCALE GENOMIC DNA]</scope>
</reference>
<evidence type="ECO:0000259" key="17">
    <source>
        <dbReference type="Pfam" id="PF04926"/>
    </source>
</evidence>
<feature type="binding site" evidence="14">
    <location>
        <position position="62"/>
    </location>
    <ligand>
        <name>Mg(2+)</name>
        <dbReference type="ChEBI" id="CHEBI:18420"/>
        <label>1</label>
        <note>catalytic</note>
    </ligand>
</feature>
<evidence type="ECO:0000313" key="20">
    <source>
        <dbReference type="EMBL" id="CAB0032603.1"/>
    </source>
</evidence>
<keyword evidence="10 12" id="KW-0539">Nucleus</keyword>
<evidence type="ECO:0000256" key="10">
    <source>
        <dbReference type="ARBA" id="ARBA00023242"/>
    </source>
</evidence>
<dbReference type="PANTHER" id="PTHR10682:SF10">
    <property type="entry name" value="POLYNUCLEOTIDE ADENYLYLTRANSFERASE"/>
    <property type="match status" value="1"/>
</dbReference>
<evidence type="ECO:0000256" key="13">
    <source>
        <dbReference type="PIRSR" id="PIRSR018425-1"/>
    </source>
</evidence>
<evidence type="ECO:0000256" key="4">
    <source>
        <dbReference type="ARBA" id="ARBA00022664"/>
    </source>
</evidence>
<dbReference type="AlphaFoldDB" id="A0A6H5I5A3"/>
<dbReference type="PIRSF" id="PIRSF018425">
    <property type="entry name" value="PolyA_polymerase"/>
    <property type="match status" value="1"/>
</dbReference>
<comment type="subcellular location">
    <subcellularLocation>
        <location evidence="2 12">Nucleus</location>
    </subcellularLocation>
</comment>
<dbReference type="Pfam" id="PF20750">
    <property type="entry name" value="PAP_NTPase"/>
    <property type="match status" value="2"/>
</dbReference>
<name>A0A6H5I5A3_9HYME</name>
<dbReference type="CDD" id="cd05402">
    <property type="entry name" value="NT_PAP_TUTase"/>
    <property type="match status" value="1"/>
</dbReference>
<dbReference type="Gene3D" id="1.10.1410.10">
    <property type="match status" value="1"/>
</dbReference>
<feature type="binding site" evidence="13">
    <location>
        <position position="212"/>
    </location>
    <ligand>
        <name>ATP</name>
        <dbReference type="ChEBI" id="CHEBI:30616"/>
    </ligand>
</feature>
<comment type="cofactor">
    <cofactor evidence="1">
        <name>Mn(2+)</name>
        <dbReference type="ChEBI" id="CHEBI:29035"/>
    </cofactor>
</comment>
<dbReference type="Gene3D" id="3.30.460.10">
    <property type="entry name" value="Beta Polymerase, domain 2"/>
    <property type="match status" value="1"/>
</dbReference>
<feature type="binding site" evidence="14">
    <location>
        <position position="60"/>
    </location>
    <ligand>
        <name>Mg(2+)</name>
        <dbReference type="ChEBI" id="CHEBI:18420"/>
        <label>1</label>
        <note>catalytic</note>
    </ligand>
</feature>
<protein>
    <recommendedName>
        <fullName evidence="12">Poly(A) polymerase</fullName>
        <ecNumber evidence="12">2.7.7.19</ecNumber>
    </recommendedName>
</protein>
<keyword evidence="6 14" id="KW-0479">Metal-binding</keyword>
<keyword evidence="16" id="KW-0812">Transmembrane</keyword>
<keyword evidence="16" id="KW-0472">Membrane</keyword>
<dbReference type="GO" id="GO:1990817">
    <property type="term" value="F:poly(A) RNA polymerase activity"/>
    <property type="evidence" value="ECO:0007669"/>
    <property type="project" value="UniProtKB-UniRule"/>
</dbReference>
<keyword evidence="21" id="KW-1185">Reference proteome</keyword>
<dbReference type="Proteomes" id="UP000479190">
    <property type="component" value="Unassembled WGS sequence"/>
</dbReference>
<evidence type="ECO:0000256" key="1">
    <source>
        <dbReference type="ARBA" id="ARBA00001936"/>
    </source>
</evidence>
<dbReference type="Gene3D" id="3.30.70.590">
    <property type="entry name" value="Poly(A) polymerase predicted RNA binding domain"/>
    <property type="match status" value="1"/>
</dbReference>
<feature type="binding site" evidence="14">
    <location>
        <position position="114"/>
    </location>
    <ligand>
        <name>Mg(2+)</name>
        <dbReference type="ChEBI" id="CHEBI:18420"/>
        <label>2</label>
        <note>catalytic</note>
    </ligand>
</feature>
<dbReference type="Pfam" id="PF04928">
    <property type="entry name" value="PAP_central"/>
    <property type="match status" value="2"/>
</dbReference>
<evidence type="ECO:0000256" key="2">
    <source>
        <dbReference type="ARBA" id="ARBA00004123"/>
    </source>
</evidence>
<dbReference type="OrthoDB" id="412748at2759"/>
<dbReference type="GO" id="GO:0046872">
    <property type="term" value="F:metal ion binding"/>
    <property type="evidence" value="ECO:0007669"/>
    <property type="project" value="UniProtKB-KW"/>
</dbReference>
<dbReference type="GO" id="GO:0005524">
    <property type="term" value="F:ATP binding"/>
    <property type="evidence" value="ECO:0007669"/>
    <property type="project" value="UniProtKB-UniRule"/>
</dbReference>
<feature type="transmembrane region" description="Helical" evidence="16">
    <location>
        <begin position="211"/>
        <end position="230"/>
    </location>
</feature>
<dbReference type="InterPro" id="IPR007012">
    <property type="entry name" value="PolA_pol_cen_dom"/>
</dbReference>
<keyword evidence="5 12" id="KW-0808">Transferase</keyword>
<evidence type="ECO:0000256" key="14">
    <source>
        <dbReference type="PIRSR" id="PIRSR018425-2"/>
    </source>
</evidence>
<gene>
    <name evidence="20" type="ORF">TBRA_LOCUS4533</name>
</gene>
<dbReference type="GO" id="GO:0005634">
    <property type="term" value="C:nucleus"/>
    <property type="evidence" value="ECO:0007669"/>
    <property type="project" value="UniProtKB-SubCell"/>
</dbReference>
<dbReference type="SUPFAM" id="SSF55003">
    <property type="entry name" value="PAP/Archaeal CCA-adding enzyme, C-terminal domain"/>
    <property type="match status" value="1"/>
</dbReference>
<dbReference type="PANTHER" id="PTHR10682">
    <property type="entry name" value="POLY A POLYMERASE"/>
    <property type="match status" value="1"/>
</dbReference>
<dbReference type="SUPFAM" id="SSF81631">
    <property type="entry name" value="PAP/OAS1 substrate-binding domain"/>
    <property type="match status" value="1"/>
</dbReference>
<dbReference type="EC" id="2.7.7.19" evidence="12"/>
<evidence type="ECO:0000256" key="12">
    <source>
        <dbReference type="PIRNR" id="PIRNR018425"/>
    </source>
</evidence>
<keyword evidence="4 12" id="KW-0507">mRNA processing</keyword>
<accession>A0A6H5I5A3</accession>
<evidence type="ECO:0000256" key="7">
    <source>
        <dbReference type="ARBA" id="ARBA00022741"/>
    </source>
</evidence>
<keyword evidence="7 12" id="KW-0547">Nucleotide-binding</keyword>
<dbReference type="SUPFAM" id="SSF81301">
    <property type="entry name" value="Nucleotidyltransferase"/>
    <property type="match status" value="1"/>
</dbReference>
<feature type="binding site" evidence="14">
    <location>
        <position position="60"/>
    </location>
    <ligand>
        <name>Mg(2+)</name>
        <dbReference type="ChEBI" id="CHEBI:18420"/>
        <label>2</label>
        <note>catalytic</note>
    </ligand>
</feature>
<comment type="catalytic activity">
    <reaction evidence="11 12">
        <text>RNA(n) + ATP = RNA(n)-3'-adenine ribonucleotide + diphosphate</text>
        <dbReference type="Rhea" id="RHEA:11332"/>
        <dbReference type="Rhea" id="RHEA-COMP:14527"/>
        <dbReference type="Rhea" id="RHEA-COMP:17347"/>
        <dbReference type="ChEBI" id="CHEBI:30616"/>
        <dbReference type="ChEBI" id="CHEBI:33019"/>
        <dbReference type="ChEBI" id="CHEBI:140395"/>
        <dbReference type="ChEBI" id="CHEBI:173115"/>
        <dbReference type="EC" id="2.7.7.19"/>
    </reaction>
</comment>
<dbReference type="InterPro" id="IPR043519">
    <property type="entry name" value="NT_sf"/>
</dbReference>
<dbReference type="EMBL" id="CADCXV010000684">
    <property type="protein sequence ID" value="CAB0032603.1"/>
    <property type="molecule type" value="Genomic_DNA"/>
</dbReference>
<dbReference type="Pfam" id="PF04926">
    <property type="entry name" value="PAP_RNA-bind"/>
    <property type="match status" value="1"/>
</dbReference>
<evidence type="ECO:0000259" key="19">
    <source>
        <dbReference type="Pfam" id="PF20750"/>
    </source>
</evidence>
<feature type="domain" description="Poly(A) polymerase nucleotidyltransferase" evidence="19">
    <location>
        <begin position="142"/>
        <end position="189"/>
    </location>
</feature>
<evidence type="ECO:0000256" key="16">
    <source>
        <dbReference type="SAM" id="Phobius"/>
    </source>
</evidence>
<evidence type="ECO:0000259" key="18">
    <source>
        <dbReference type="Pfam" id="PF04928"/>
    </source>
</evidence>
<evidence type="ECO:0000256" key="11">
    <source>
        <dbReference type="ARBA" id="ARBA00048830"/>
    </source>
</evidence>
<keyword evidence="9 14" id="KW-0460">Magnesium</keyword>
<dbReference type="GO" id="GO:0006397">
    <property type="term" value="P:mRNA processing"/>
    <property type="evidence" value="ECO:0007669"/>
    <property type="project" value="UniProtKB-KW"/>
</dbReference>
<dbReference type="InterPro" id="IPR007010">
    <property type="entry name" value="PolA_pol_RNA-bd_dom"/>
</dbReference>
<sequence length="546" mass="62444">MKNSTIYYVICYRKLDSLVKMWIRDVGLSHGMPVEMAEDCGGHVETFGSYRLGVHHRGSDIDALCVVPRHVTRSDYFGSFVKLLRTESEITDIRTIEKAYVPVLKMKFSGIDIDLLFARLELDVIPPKLVSLTRTHTHTHICFFKSSIQFNVVFSFLQDLNNSLLATLDTKCVRSLNGCRVTDQILSLVPNVDAFKLTLRVVRLWAKRNNIYSNILGFLGGVSWAILVAYTCQLYPRHDPAQLIREFFRLFSRWNWPSPVCLRAPEQVNFGFPVWFNNNNNNGGNGNVVGVSGSGSSSSEFGYQEREALMPIITPCYPEQNTTYNVSRSSRRVIVEAFERGYATISAILDNQAPWDTLFEPVVFFGRYKEHVTVFANSTTKHKHLLWCGFIEARIRHLIERLERHKCISVAHVHSESYSPPYGNQGYCSVWYIGLAFDKEDVEVNLQHDLQRFTEITKAQAEQIKLFKADMDLTAIHTKRSNNKEKLVQHDQQNDDNYNNNNDDTVADTTAYLLINQERKKNTTAELASSSTAAVMQCDFHIKRPI</sequence>
<feature type="binding site" evidence="13">
    <location>
        <position position="114"/>
    </location>
    <ligand>
        <name>ATP</name>
        <dbReference type="ChEBI" id="CHEBI:30616"/>
    </ligand>
</feature>
<proteinExistence type="inferred from homology"/>
<keyword evidence="16" id="KW-1133">Transmembrane helix</keyword>
<feature type="domain" description="Poly(A) polymerase central" evidence="18">
    <location>
        <begin position="195"/>
        <end position="280"/>
    </location>
</feature>
<organism evidence="20 21">
    <name type="scientific">Trichogramma brassicae</name>
    <dbReference type="NCBI Taxonomy" id="86971"/>
    <lineage>
        <taxon>Eukaryota</taxon>
        <taxon>Metazoa</taxon>
        <taxon>Ecdysozoa</taxon>
        <taxon>Arthropoda</taxon>
        <taxon>Hexapoda</taxon>
        <taxon>Insecta</taxon>
        <taxon>Pterygota</taxon>
        <taxon>Neoptera</taxon>
        <taxon>Endopterygota</taxon>
        <taxon>Hymenoptera</taxon>
        <taxon>Apocrita</taxon>
        <taxon>Proctotrupomorpha</taxon>
        <taxon>Chalcidoidea</taxon>
        <taxon>Trichogrammatidae</taxon>
        <taxon>Trichogramma</taxon>
    </lineage>
</organism>
<evidence type="ECO:0000313" key="21">
    <source>
        <dbReference type="Proteomes" id="UP000479190"/>
    </source>
</evidence>
<feature type="binding site" evidence="13">
    <location>
        <begin position="47"/>
        <end position="49"/>
    </location>
    <ligand>
        <name>ATP</name>
        <dbReference type="ChEBI" id="CHEBI:30616"/>
    </ligand>
</feature>
<keyword evidence="8 12" id="KW-0067">ATP-binding</keyword>
<feature type="domain" description="Poly(A) polymerase RNA-binding" evidence="17">
    <location>
        <begin position="364"/>
        <end position="421"/>
    </location>
</feature>
<feature type="domain" description="Poly(A) polymerase nucleotidyltransferase" evidence="19">
    <location>
        <begin position="13"/>
        <end position="129"/>
    </location>
</feature>
<dbReference type="GO" id="GO:0031123">
    <property type="term" value="P:RNA 3'-end processing"/>
    <property type="evidence" value="ECO:0007669"/>
    <property type="project" value="InterPro"/>
</dbReference>
<evidence type="ECO:0000256" key="6">
    <source>
        <dbReference type="ARBA" id="ARBA00022723"/>
    </source>
</evidence>
<feature type="binding site" evidence="13">
    <location>
        <begin position="60"/>
        <end position="62"/>
    </location>
    <ligand>
        <name>ATP</name>
        <dbReference type="ChEBI" id="CHEBI:30616"/>
    </ligand>
</feature>
<dbReference type="InterPro" id="IPR011068">
    <property type="entry name" value="NuclTrfase_I-like_C"/>
</dbReference>
<evidence type="ECO:0000256" key="8">
    <source>
        <dbReference type="ARBA" id="ARBA00022840"/>
    </source>
</evidence>
<comment type="similarity">
    <text evidence="3 12">Belongs to the poly(A) polymerase family.</text>
</comment>
<comment type="cofactor">
    <cofactor evidence="14">
        <name>Mg(2+)</name>
        <dbReference type="ChEBI" id="CHEBI:18420"/>
    </cofactor>
    <text evidence="14">Binds 2 magnesium ions. Also active with manganese.</text>
</comment>
<evidence type="ECO:0000256" key="15">
    <source>
        <dbReference type="SAM" id="MobiDB-lite"/>
    </source>
</evidence>